<reference evidence="2" key="2">
    <citation type="submission" date="2018-04" db="EMBL/GenBank/DDBJ databases">
        <title>OnivRS2 (Oryza nivara Reference Sequence Version 2).</title>
        <authorList>
            <person name="Zhang J."/>
            <person name="Kudrna D."/>
            <person name="Lee S."/>
            <person name="Talag J."/>
            <person name="Rajasekar S."/>
            <person name="Welchert J."/>
            <person name="Hsing Y.-I."/>
            <person name="Wing R.A."/>
        </authorList>
    </citation>
    <scope>NUCLEOTIDE SEQUENCE [LARGE SCALE GENOMIC DNA]</scope>
    <source>
        <strain evidence="2">SL10</strain>
    </source>
</reference>
<dbReference type="EnsemblPlants" id="ONIVA03G33360.1">
    <property type="protein sequence ID" value="ONIVA03G33360.1"/>
    <property type="gene ID" value="ONIVA03G33360"/>
</dbReference>
<feature type="compositionally biased region" description="Basic and acidic residues" evidence="1">
    <location>
        <begin position="42"/>
        <end position="55"/>
    </location>
</feature>
<organism evidence="2">
    <name type="scientific">Oryza nivara</name>
    <name type="common">Indian wild rice</name>
    <name type="synonym">Oryza sativa f. spontanea</name>
    <dbReference type="NCBI Taxonomy" id="4536"/>
    <lineage>
        <taxon>Eukaryota</taxon>
        <taxon>Viridiplantae</taxon>
        <taxon>Streptophyta</taxon>
        <taxon>Embryophyta</taxon>
        <taxon>Tracheophyta</taxon>
        <taxon>Spermatophyta</taxon>
        <taxon>Magnoliopsida</taxon>
        <taxon>Liliopsida</taxon>
        <taxon>Poales</taxon>
        <taxon>Poaceae</taxon>
        <taxon>BOP clade</taxon>
        <taxon>Oryzoideae</taxon>
        <taxon>Oryzeae</taxon>
        <taxon>Oryzinae</taxon>
        <taxon>Oryza</taxon>
    </lineage>
</organism>
<accession>A0A0E0GSU9</accession>
<keyword evidence="3" id="KW-1185">Reference proteome</keyword>
<evidence type="ECO:0000313" key="3">
    <source>
        <dbReference type="Proteomes" id="UP000006591"/>
    </source>
</evidence>
<feature type="compositionally biased region" description="Basic and acidic residues" evidence="1">
    <location>
        <begin position="96"/>
        <end position="111"/>
    </location>
</feature>
<feature type="region of interest" description="Disordered" evidence="1">
    <location>
        <begin position="84"/>
        <end position="111"/>
    </location>
</feature>
<sequence length="122" mass="12993">MDAGDGYEEAALIPSLYQIQPLGGEAAAAMAPPLSVPRSGRRWGERRQRRGRGDGGADAGNGCAEAAPLPSLSQIWPLRGEGRTVSVADTSLPPRSDPRWEGGRRWPPHAKEFAGDNGVVFF</sequence>
<proteinExistence type="predicted"/>
<name>A0A0E0GSU9_ORYNI</name>
<evidence type="ECO:0000313" key="2">
    <source>
        <dbReference type="EnsemblPlants" id="ONIVA03G33360.1"/>
    </source>
</evidence>
<evidence type="ECO:0000256" key="1">
    <source>
        <dbReference type="SAM" id="MobiDB-lite"/>
    </source>
</evidence>
<protein>
    <submittedName>
        <fullName evidence="2">Uncharacterized protein</fullName>
    </submittedName>
</protein>
<dbReference type="HOGENOM" id="CLU_2030478_0_0_1"/>
<dbReference type="AlphaFoldDB" id="A0A0E0GSU9"/>
<dbReference type="Proteomes" id="UP000006591">
    <property type="component" value="Chromosome 3"/>
</dbReference>
<dbReference type="Gramene" id="ONIVA03G33360.1">
    <property type="protein sequence ID" value="ONIVA03G33360.1"/>
    <property type="gene ID" value="ONIVA03G33360"/>
</dbReference>
<feature type="region of interest" description="Disordered" evidence="1">
    <location>
        <begin position="27"/>
        <end position="66"/>
    </location>
</feature>
<reference evidence="2" key="1">
    <citation type="submission" date="2015-04" db="UniProtKB">
        <authorList>
            <consortium name="EnsemblPlants"/>
        </authorList>
    </citation>
    <scope>IDENTIFICATION</scope>
    <source>
        <strain evidence="2">SL10</strain>
    </source>
</reference>